<dbReference type="SUPFAM" id="SSF51735">
    <property type="entry name" value="NAD(P)-binding Rossmann-fold domains"/>
    <property type="match status" value="1"/>
</dbReference>
<dbReference type="InterPro" id="IPR028939">
    <property type="entry name" value="P5C_Rdtase_cat_N"/>
</dbReference>
<evidence type="ECO:0000256" key="1">
    <source>
        <dbReference type="ARBA" id="ARBA00023002"/>
    </source>
</evidence>
<evidence type="ECO:0000313" key="4">
    <source>
        <dbReference type="Proteomes" id="UP001596160"/>
    </source>
</evidence>
<organism evidence="3 4">
    <name type="scientific">Streptomyces amakusaensis</name>
    <dbReference type="NCBI Taxonomy" id="67271"/>
    <lineage>
        <taxon>Bacteria</taxon>
        <taxon>Bacillati</taxon>
        <taxon>Actinomycetota</taxon>
        <taxon>Actinomycetes</taxon>
        <taxon>Kitasatosporales</taxon>
        <taxon>Streptomycetaceae</taxon>
        <taxon>Streptomyces</taxon>
    </lineage>
</organism>
<evidence type="ECO:0000259" key="2">
    <source>
        <dbReference type="Pfam" id="PF03807"/>
    </source>
</evidence>
<dbReference type="RefSeq" id="WP_344473319.1">
    <property type="nucleotide sequence ID" value="NZ_BAAASB010000003.1"/>
</dbReference>
<dbReference type="InterPro" id="IPR036291">
    <property type="entry name" value="NAD(P)-bd_dom_sf"/>
</dbReference>
<dbReference type="EMBL" id="JBHSKP010000002">
    <property type="protein sequence ID" value="MFC5150851.1"/>
    <property type="molecule type" value="Genomic_DNA"/>
</dbReference>
<accession>A0ABW0AAS1</accession>
<sequence>MTKTVGIAGAGHVARALARPLSAAGHRVIVGARRPDAAGDWGPGVRVTRPEEAAEAADLVINALPGAVSAEVLGPLAPRLAGKVLIDVANAVVPDAHGFASALRYPGSSLAEELQRALPGVRVVKTLNTVHVSVMADPASLGVPPSAFLSGDDGDAKRAATALLTSLGWPPAWILDLGGVASARGPESFVLMVGGLVRALGPVPFGLSVAR</sequence>
<proteinExistence type="predicted"/>
<dbReference type="PANTHER" id="PTHR14239">
    <property type="entry name" value="DUDULIN-RELATED"/>
    <property type="match status" value="1"/>
</dbReference>
<comment type="caution">
    <text evidence="3">The sequence shown here is derived from an EMBL/GenBank/DDBJ whole genome shotgun (WGS) entry which is preliminary data.</text>
</comment>
<gene>
    <name evidence="3" type="ORF">ACFPRH_03780</name>
</gene>
<dbReference type="Proteomes" id="UP001596160">
    <property type="component" value="Unassembled WGS sequence"/>
</dbReference>
<dbReference type="InterPro" id="IPR051267">
    <property type="entry name" value="STEAP_metalloreductase"/>
</dbReference>
<keyword evidence="1" id="KW-0560">Oxidoreductase</keyword>
<protein>
    <submittedName>
        <fullName evidence="3">NADPH-dependent F420 reductase</fullName>
    </submittedName>
</protein>
<dbReference type="Pfam" id="PF03807">
    <property type="entry name" value="F420_oxidored"/>
    <property type="match status" value="1"/>
</dbReference>
<keyword evidence="4" id="KW-1185">Reference proteome</keyword>
<evidence type="ECO:0000313" key="3">
    <source>
        <dbReference type="EMBL" id="MFC5150851.1"/>
    </source>
</evidence>
<name>A0ABW0AAS1_9ACTN</name>
<feature type="domain" description="Pyrroline-5-carboxylate reductase catalytic N-terminal" evidence="2">
    <location>
        <begin position="4"/>
        <end position="90"/>
    </location>
</feature>
<dbReference type="Gene3D" id="3.40.50.720">
    <property type="entry name" value="NAD(P)-binding Rossmann-like Domain"/>
    <property type="match status" value="1"/>
</dbReference>
<reference evidence="4" key="1">
    <citation type="journal article" date="2019" name="Int. J. Syst. Evol. Microbiol.">
        <title>The Global Catalogue of Microorganisms (GCM) 10K type strain sequencing project: providing services to taxonomists for standard genome sequencing and annotation.</title>
        <authorList>
            <consortium name="The Broad Institute Genomics Platform"/>
            <consortium name="The Broad Institute Genome Sequencing Center for Infectious Disease"/>
            <person name="Wu L."/>
            <person name="Ma J."/>
        </authorList>
    </citation>
    <scope>NUCLEOTIDE SEQUENCE [LARGE SCALE GENOMIC DNA]</scope>
    <source>
        <strain evidence="4">PCU 266</strain>
    </source>
</reference>